<feature type="transmembrane region" description="Helical" evidence="6">
    <location>
        <begin position="340"/>
        <end position="363"/>
    </location>
</feature>
<dbReference type="PANTHER" id="PTHR30572">
    <property type="entry name" value="MEMBRANE COMPONENT OF TRANSPORTER-RELATED"/>
    <property type="match status" value="1"/>
</dbReference>
<feature type="transmembrane region" description="Helical" evidence="6">
    <location>
        <begin position="383"/>
        <end position="405"/>
    </location>
</feature>
<feature type="transmembrane region" description="Helical" evidence="6">
    <location>
        <begin position="426"/>
        <end position="446"/>
    </location>
</feature>
<dbReference type="STRING" id="742817.HMPREF9449_02324"/>
<protein>
    <submittedName>
        <fullName evidence="9">Uncharacterized protein</fullName>
    </submittedName>
</protein>
<comment type="subcellular location">
    <subcellularLocation>
        <location evidence="1">Cell membrane</location>
        <topology evidence="1">Multi-pass membrane protein</topology>
    </subcellularLocation>
</comment>
<feature type="transmembrane region" description="Helical" evidence="6">
    <location>
        <begin position="707"/>
        <end position="730"/>
    </location>
</feature>
<dbReference type="EMBL" id="ADMC01000025">
    <property type="protein sequence ID" value="EHP46707.1"/>
    <property type="molecule type" value="Genomic_DNA"/>
</dbReference>
<dbReference type="AlphaFoldDB" id="H1DIU5"/>
<dbReference type="PATRIC" id="fig|742817.3.peg.2488"/>
<reference evidence="9 10" key="1">
    <citation type="submission" date="2012-01" db="EMBL/GenBank/DDBJ databases">
        <title>The Genome Sequence of Odoribacter laneus YIT 12061.</title>
        <authorList>
            <consortium name="The Broad Institute Genome Sequencing Platform"/>
            <person name="Earl A."/>
            <person name="Ward D."/>
            <person name="Feldgarden M."/>
            <person name="Gevers D."/>
            <person name="Morotomi M."/>
            <person name="Young S.K."/>
            <person name="Zeng Q."/>
            <person name="Gargeya S."/>
            <person name="Fitzgerald M."/>
            <person name="Haas B."/>
            <person name="Abouelleil A."/>
            <person name="Alvarado L."/>
            <person name="Arachchi H.M."/>
            <person name="Berlin A."/>
            <person name="Chapman S.B."/>
            <person name="Gearin G."/>
            <person name="Goldberg J."/>
            <person name="Griggs A."/>
            <person name="Gujja S."/>
            <person name="Hansen M."/>
            <person name="Heiman D."/>
            <person name="Howarth C."/>
            <person name="Larimer J."/>
            <person name="Lui A."/>
            <person name="MacDonald P.J.P."/>
            <person name="McCowen C."/>
            <person name="Montmayeur A."/>
            <person name="Murphy C."/>
            <person name="Neiman D."/>
            <person name="Pearson M."/>
            <person name="Priest M."/>
            <person name="Roberts A."/>
            <person name="Saif S."/>
            <person name="Shea T."/>
            <person name="Sisk P."/>
            <person name="Stolte C."/>
            <person name="Sykes S."/>
            <person name="Wortman J."/>
            <person name="Nusbaum C."/>
            <person name="Birren B."/>
        </authorList>
    </citation>
    <scope>NUCLEOTIDE SEQUENCE [LARGE SCALE GENOMIC DNA]</scope>
    <source>
        <strain evidence="9 10">YIT 12061</strain>
    </source>
</reference>
<evidence type="ECO:0000256" key="4">
    <source>
        <dbReference type="ARBA" id="ARBA00022989"/>
    </source>
</evidence>
<feature type="transmembrane region" description="Helical" evidence="6">
    <location>
        <begin position="742"/>
        <end position="761"/>
    </location>
</feature>
<keyword evidence="2" id="KW-1003">Cell membrane</keyword>
<proteinExistence type="predicted"/>
<keyword evidence="4 6" id="KW-1133">Transmembrane helix</keyword>
<feature type="transmembrane region" description="Helical" evidence="6">
    <location>
        <begin position="652"/>
        <end position="679"/>
    </location>
</feature>
<dbReference type="PANTHER" id="PTHR30572:SF18">
    <property type="entry name" value="ABC-TYPE MACROLIDE FAMILY EXPORT SYSTEM PERMEASE COMPONENT 2"/>
    <property type="match status" value="1"/>
</dbReference>
<evidence type="ECO:0000256" key="3">
    <source>
        <dbReference type="ARBA" id="ARBA00022692"/>
    </source>
</evidence>
<evidence type="ECO:0000256" key="1">
    <source>
        <dbReference type="ARBA" id="ARBA00004651"/>
    </source>
</evidence>
<organism evidence="9 10">
    <name type="scientific">Odoribacter laneus YIT 12061</name>
    <dbReference type="NCBI Taxonomy" id="742817"/>
    <lineage>
        <taxon>Bacteria</taxon>
        <taxon>Pseudomonadati</taxon>
        <taxon>Bacteroidota</taxon>
        <taxon>Bacteroidia</taxon>
        <taxon>Bacteroidales</taxon>
        <taxon>Odoribacteraceae</taxon>
        <taxon>Odoribacter</taxon>
    </lineage>
</organism>
<evidence type="ECO:0000259" key="7">
    <source>
        <dbReference type="Pfam" id="PF02687"/>
    </source>
</evidence>
<evidence type="ECO:0000256" key="5">
    <source>
        <dbReference type="ARBA" id="ARBA00023136"/>
    </source>
</evidence>
<keyword evidence="5 6" id="KW-0472">Membrane</keyword>
<feature type="domain" description="MacB-like periplasmic core" evidence="8">
    <location>
        <begin position="436"/>
        <end position="581"/>
    </location>
</feature>
<dbReference type="Proteomes" id="UP000004892">
    <property type="component" value="Unassembled WGS sequence"/>
</dbReference>
<sequence>MKLIQFKMIFRSWARNKVYTVISVFSLIVGLTCSILMSGFVGNEYRIAHALPNSDRWYGLKETNVFYGNTELELFGGSEGSLALQLKDRYPEIEDYCVFHYCNVQVVDKGNSREIKGYYEVLPDFVRIFQPKVIQGDLEQTLKRPGEIAVTRSFALKQFGKENAIGESLVLNVSQTVRLSNGTTYSKMGEKVYTITAILDDSQRNFFNYSLLTGLPEAEIATNLKGWVGSYYTFIGLSEGVKAEDIENKIAADSTFNTDGKMIFVPLDDVYFASDAELEGLILNRNPLFLYIGMSIALAVLLIACFNYINISMTRTLQRLRNTGQQMVFGASRGQMKTQLMIETTLQVLFAVGVAFILIYQFLPQFNGLFEARLLFSDFFTGATPWVLLGLLALVIVLPTLYIFSRLGESQLSRILKQEYGKRSRLITGMVVAQFAISIVLLIFTVNVQRQMDFIAHNRLGAENIILIDPDVMMDEDLGAVFHERLSSIPEIEEIAWGSAMTDGMIYVNGKNMNLVYADENYFRLFNLQFVEGAPYTASSPKNHIVVNEAVIERWEIKNPVGSRFEFSGQEYIICGVVHNYIFDDLTRAIEPLMISSEYPYTTVVKVSEKNCSAAIAKMMALWKEIAPDEQPFEWETLADAFRNLHRDQQKMFRLVLVFSWISLILTCLGLFGLAWYSVENRMKEIALRKVSGATEMQVMEVLCSRFVKWILIAFLIALPVGGYFTLQWIKQFVYQQHMTVWTYIGVGVFVFLVGMLTVVWQTWRAAVRNPVETLKSE</sequence>
<feature type="domain" description="ABC3 transporter permease C-terminal" evidence="7">
    <location>
        <begin position="658"/>
        <end position="770"/>
    </location>
</feature>
<dbReference type="GO" id="GO:0005886">
    <property type="term" value="C:plasma membrane"/>
    <property type="evidence" value="ECO:0007669"/>
    <property type="project" value="UniProtKB-SubCell"/>
</dbReference>
<name>H1DIU5_9BACT</name>
<keyword evidence="3 6" id="KW-0812">Transmembrane</keyword>
<dbReference type="Pfam" id="PF12704">
    <property type="entry name" value="MacB_PCD"/>
    <property type="match status" value="2"/>
</dbReference>
<feature type="transmembrane region" description="Helical" evidence="6">
    <location>
        <begin position="288"/>
        <end position="309"/>
    </location>
</feature>
<dbReference type="GeneID" id="98069868"/>
<dbReference type="GO" id="GO:0022857">
    <property type="term" value="F:transmembrane transporter activity"/>
    <property type="evidence" value="ECO:0007669"/>
    <property type="project" value="TreeGrafter"/>
</dbReference>
<feature type="domain" description="MacB-like periplasmic core" evidence="8">
    <location>
        <begin position="20"/>
        <end position="251"/>
    </location>
</feature>
<gene>
    <name evidence="9" type="ORF">HMPREF9449_02324</name>
</gene>
<feature type="domain" description="ABC3 transporter permease C-terminal" evidence="7">
    <location>
        <begin position="295"/>
        <end position="403"/>
    </location>
</feature>
<dbReference type="InterPro" id="IPR025857">
    <property type="entry name" value="MacB_PCD"/>
</dbReference>
<dbReference type="eggNOG" id="COG0577">
    <property type="taxonomic scope" value="Bacteria"/>
</dbReference>
<evidence type="ECO:0000313" key="9">
    <source>
        <dbReference type="EMBL" id="EHP46707.1"/>
    </source>
</evidence>
<feature type="transmembrane region" description="Helical" evidence="6">
    <location>
        <begin position="21"/>
        <end position="41"/>
    </location>
</feature>
<dbReference type="InterPro" id="IPR003838">
    <property type="entry name" value="ABC3_permease_C"/>
</dbReference>
<keyword evidence="10" id="KW-1185">Reference proteome</keyword>
<dbReference type="Pfam" id="PF02687">
    <property type="entry name" value="FtsX"/>
    <property type="match status" value="2"/>
</dbReference>
<comment type="caution">
    <text evidence="9">The sequence shown here is derived from an EMBL/GenBank/DDBJ whole genome shotgun (WGS) entry which is preliminary data.</text>
</comment>
<accession>H1DIU5</accession>
<dbReference type="HOGENOM" id="CLU_008713_1_0_10"/>
<evidence type="ECO:0000256" key="2">
    <source>
        <dbReference type="ARBA" id="ARBA00022475"/>
    </source>
</evidence>
<evidence type="ECO:0000256" key="6">
    <source>
        <dbReference type="SAM" id="Phobius"/>
    </source>
</evidence>
<evidence type="ECO:0000259" key="8">
    <source>
        <dbReference type="Pfam" id="PF12704"/>
    </source>
</evidence>
<dbReference type="RefSeq" id="WP_009137470.1">
    <property type="nucleotide sequence ID" value="NZ_JH594596.1"/>
</dbReference>
<dbReference type="InterPro" id="IPR050250">
    <property type="entry name" value="Macrolide_Exporter_MacB"/>
</dbReference>
<evidence type="ECO:0000313" key="10">
    <source>
        <dbReference type="Proteomes" id="UP000004892"/>
    </source>
</evidence>